<dbReference type="PROSITE" id="PS50005">
    <property type="entry name" value="TPR"/>
    <property type="match status" value="1"/>
</dbReference>
<feature type="repeat" description="TPR" evidence="3">
    <location>
        <begin position="263"/>
        <end position="296"/>
    </location>
</feature>
<dbReference type="Pfam" id="PF13432">
    <property type="entry name" value="TPR_16"/>
    <property type="match status" value="1"/>
</dbReference>
<dbReference type="Gramene" id="evm.model.10.1329">
    <property type="protein sequence ID" value="cds.evm.model.10.1329"/>
    <property type="gene ID" value="evm.TU.10.1329"/>
</dbReference>
<keyword evidence="2 3" id="KW-0802">TPR repeat</keyword>
<protein>
    <recommendedName>
        <fullName evidence="5">Thioredoxin domain-containing protein</fullName>
    </recommendedName>
</protein>
<proteinExistence type="predicted"/>
<dbReference type="SMART" id="SM00028">
    <property type="entry name" value="TPR"/>
    <property type="match status" value="7"/>
</dbReference>
<accession>A0A803QJD0</accession>
<reference evidence="6" key="1">
    <citation type="submission" date="2021-03" db="UniProtKB">
        <authorList>
            <consortium name="EnsemblPlants"/>
        </authorList>
    </citation>
    <scope>IDENTIFICATION</scope>
</reference>
<dbReference type="Gene3D" id="3.40.30.10">
    <property type="entry name" value="Glutaredoxin"/>
    <property type="match status" value="1"/>
</dbReference>
<dbReference type="SUPFAM" id="SSF52833">
    <property type="entry name" value="Thioredoxin-like"/>
    <property type="match status" value="1"/>
</dbReference>
<dbReference type="Proteomes" id="UP000596661">
    <property type="component" value="Unassembled WGS sequence"/>
</dbReference>
<dbReference type="GO" id="GO:0006950">
    <property type="term" value="P:response to stress"/>
    <property type="evidence" value="ECO:0007669"/>
    <property type="project" value="UniProtKB-ARBA"/>
</dbReference>
<feature type="compositionally biased region" description="Low complexity" evidence="4">
    <location>
        <begin position="167"/>
        <end position="181"/>
    </location>
</feature>
<dbReference type="FunFam" id="3.40.30.10:FF:000211">
    <property type="entry name" value="TPR repeat-containing thioredoxin TTL4"/>
    <property type="match status" value="1"/>
</dbReference>
<dbReference type="InterPro" id="IPR036249">
    <property type="entry name" value="Thioredoxin-like_sf"/>
</dbReference>
<dbReference type="Gene3D" id="1.25.40.10">
    <property type="entry name" value="Tetratricopeptide repeat domain"/>
    <property type="match status" value="1"/>
</dbReference>
<sequence>MSHAGKSIQEMGFDSLTNRFRDALSCRGNGSENDNKPDFKELDLGSPVSPLRTRGSANAAGGGGATTSSSSSSSSGSASGKTNNAQLGRRSDAKEVKNHSGELSFSSETSPSVHESHRSASATRNFKPGHRRSVSAGPPLIYSGGSFSAINSASNGGGGIGGGGSGNTATSSPSNSGGSTIFPSGNICPSGKVLKSGMGSRTSTKTDVLGSGTVNYGHGNIMRGGAKLSGGAGESNPTVGGPGIVQFSGEPGTMKRALANSDPEEVKRSGNELYRKGYFVEALSLYDRAISLSPDNAAYRSNRAAALTALGRLGEAVRECEEAVRLDPGYGRAHHRLASLYLRIGQVENARCHLFSHGQLPDQSELQKLKSLEKHLKQCADARKLGDWKSVIRESDAALAIGADSSPQLFSCKAEAFLKLHQLEEAELSLLNIHKFEDYPSSCLQSKFAGMVVEAYLYFVRAQVDMALGRFENAVAAAEKAGVIDYSNLEVSMVLKNVKMVARARSRGNELFSSGRFADACSAYGEGLEYDIPNSVLYCNRAVCWSKLGIWEKSVLDCNQALKIQPNNTKALLRRAVSNAKLERWAEAVRDYEVLRRLLPGDNEVAESLHRAQVALKRSYGGGLQNKKFDGEVEEISSLDKFKAAISSPCFSVVHFKVSSDEQCEEISPFINMLCVRYPSVKFFKVDVEESSTVAKAENIRTVPTFKIYKNGEKVKEMIRPNHQFLEEFLWFWIVASDSSGALLEAVAVCNRGSYATEVVETMGIKEAFSWIKTKN</sequence>
<evidence type="ECO:0000313" key="6">
    <source>
        <dbReference type="EnsemblPlants" id="cds.evm.model.10.1329"/>
    </source>
</evidence>
<dbReference type="GO" id="GO:0005737">
    <property type="term" value="C:cytoplasm"/>
    <property type="evidence" value="ECO:0007669"/>
    <property type="project" value="TreeGrafter"/>
</dbReference>
<feature type="compositionally biased region" description="Basic and acidic residues" evidence="4">
    <location>
        <begin position="89"/>
        <end position="100"/>
    </location>
</feature>
<dbReference type="EMBL" id="UZAU01000821">
    <property type="status" value="NOT_ANNOTATED_CDS"/>
    <property type="molecule type" value="Genomic_DNA"/>
</dbReference>
<evidence type="ECO:0000256" key="3">
    <source>
        <dbReference type="PROSITE-ProRule" id="PRU00339"/>
    </source>
</evidence>
<dbReference type="PANTHER" id="PTHR46050">
    <property type="entry name" value="TPR REPEAT-CONTAINING THIOREDOXIN"/>
    <property type="match status" value="1"/>
</dbReference>
<evidence type="ECO:0000313" key="7">
    <source>
        <dbReference type="Proteomes" id="UP000596661"/>
    </source>
</evidence>
<keyword evidence="7" id="KW-1185">Reference proteome</keyword>
<evidence type="ECO:0000256" key="1">
    <source>
        <dbReference type="ARBA" id="ARBA00022737"/>
    </source>
</evidence>
<dbReference type="InterPro" id="IPR011990">
    <property type="entry name" value="TPR-like_helical_dom_sf"/>
</dbReference>
<feature type="domain" description="Thioredoxin" evidence="5">
    <location>
        <begin position="640"/>
        <end position="723"/>
    </location>
</feature>
<dbReference type="InterPro" id="IPR013766">
    <property type="entry name" value="Thioredoxin_domain"/>
</dbReference>
<evidence type="ECO:0000256" key="4">
    <source>
        <dbReference type="SAM" id="MobiDB-lite"/>
    </source>
</evidence>
<name>A0A803QJD0_CANSA</name>
<feature type="compositionally biased region" description="Polar residues" evidence="4">
    <location>
        <begin position="101"/>
        <end position="124"/>
    </location>
</feature>
<dbReference type="EnsemblPlants" id="evm.model.10.1329">
    <property type="protein sequence ID" value="cds.evm.model.10.1329"/>
    <property type="gene ID" value="evm.TU.10.1329"/>
</dbReference>
<feature type="region of interest" description="Disordered" evidence="4">
    <location>
        <begin position="161"/>
        <end position="184"/>
    </location>
</feature>
<feature type="compositionally biased region" description="Basic and acidic residues" evidence="4">
    <location>
        <begin position="33"/>
        <end position="43"/>
    </location>
</feature>
<dbReference type="Pfam" id="PF00085">
    <property type="entry name" value="Thioredoxin"/>
    <property type="match status" value="1"/>
</dbReference>
<feature type="region of interest" description="Disordered" evidence="4">
    <location>
        <begin position="23"/>
        <end position="138"/>
    </location>
</feature>
<dbReference type="InterPro" id="IPR019734">
    <property type="entry name" value="TPR_rpt"/>
</dbReference>
<dbReference type="CDD" id="cd02947">
    <property type="entry name" value="TRX_family"/>
    <property type="match status" value="1"/>
</dbReference>
<dbReference type="OMA" id="PFINMLC"/>
<dbReference type="InterPro" id="IPR044534">
    <property type="entry name" value="TTL1-4"/>
</dbReference>
<dbReference type="AlphaFoldDB" id="A0A803QJD0"/>
<feature type="region of interest" description="Disordered" evidence="4">
    <location>
        <begin position="192"/>
        <end position="211"/>
    </location>
</feature>
<keyword evidence="1" id="KW-0677">Repeat</keyword>
<evidence type="ECO:0000259" key="5">
    <source>
        <dbReference type="Pfam" id="PF00085"/>
    </source>
</evidence>
<dbReference type="SUPFAM" id="SSF48452">
    <property type="entry name" value="TPR-like"/>
    <property type="match status" value="1"/>
</dbReference>
<evidence type="ECO:0000256" key="2">
    <source>
        <dbReference type="ARBA" id="ARBA00022803"/>
    </source>
</evidence>
<feature type="compositionally biased region" description="Low complexity" evidence="4">
    <location>
        <begin position="66"/>
        <end position="85"/>
    </location>
</feature>
<dbReference type="PANTHER" id="PTHR46050:SF29">
    <property type="entry name" value="TPR REPEAT-CONTAINING THIOREDOXIN TTL4"/>
    <property type="match status" value="1"/>
</dbReference>
<organism evidence="6 7">
    <name type="scientific">Cannabis sativa</name>
    <name type="common">Hemp</name>
    <name type="synonym">Marijuana</name>
    <dbReference type="NCBI Taxonomy" id="3483"/>
    <lineage>
        <taxon>Eukaryota</taxon>
        <taxon>Viridiplantae</taxon>
        <taxon>Streptophyta</taxon>
        <taxon>Embryophyta</taxon>
        <taxon>Tracheophyta</taxon>
        <taxon>Spermatophyta</taxon>
        <taxon>Magnoliopsida</taxon>
        <taxon>eudicotyledons</taxon>
        <taxon>Gunneridae</taxon>
        <taxon>Pentapetalae</taxon>
        <taxon>rosids</taxon>
        <taxon>fabids</taxon>
        <taxon>Rosales</taxon>
        <taxon>Cannabaceae</taxon>
        <taxon>Cannabis</taxon>
    </lineage>
</organism>